<proteinExistence type="predicted"/>
<dbReference type="PANTHER" id="PTHR33562">
    <property type="entry name" value="ATILLA, ISOFORM B-RELATED-RELATED"/>
    <property type="match status" value="1"/>
</dbReference>
<keyword evidence="1 2" id="KW-0732">Signal</keyword>
<dbReference type="InterPro" id="IPR050975">
    <property type="entry name" value="Sleep_regulator"/>
</dbReference>
<accession>A0AA36C0F3</accession>
<name>A0AA36C0F3_OCTVU</name>
<evidence type="ECO:0000256" key="1">
    <source>
        <dbReference type="ARBA" id="ARBA00022729"/>
    </source>
</evidence>
<evidence type="ECO:0000313" key="4">
    <source>
        <dbReference type="Proteomes" id="UP001162480"/>
    </source>
</evidence>
<keyword evidence="4" id="KW-1185">Reference proteome</keyword>
<dbReference type="Proteomes" id="UP001162480">
    <property type="component" value="Chromosome 29"/>
</dbReference>
<feature type="signal peptide" evidence="2">
    <location>
        <begin position="1"/>
        <end position="30"/>
    </location>
</feature>
<gene>
    <name evidence="3" type="ORF">OCTVUL_1B019871</name>
</gene>
<evidence type="ECO:0000313" key="3">
    <source>
        <dbReference type="EMBL" id="CAI9744003.1"/>
    </source>
</evidence>
<feature type="chain" id="PRO_5041291935" evidence="2">
    <location>
        <begin position="31"/>
        <end position="156"/>
    </location>
</feature>
<dbReference type="CDD" id="cd23590">
    <property type="entry name" value="TFP_LU_ECD_Bou"/>
    <property type="match status" value="1"/>
</dbReference>
<sequence>MMATTPSFVLLHLVLLFVLLLLLAIHPGEALLCSQCTSDKTPDCESNPPPATNCTHCLHLDDESKRCLQYKQYEYCITVAEFINETQLSFTRACSPLPMSDNCSYGKEDFKTVKFCYTHCNTDGCNTATTTLGGHIWKRPITFFYPALLLTLNVFH</sequence>
<dbReference type="EMBL" id="OX597842">
    <property type="protein sequence ID" value="CAI9744003.1"/>
    <property type="molecule type" value="Genomic_DNA"/>
</dbReference>
<dbReference type="AlphaFoldDB" id="A0AA36C0F3"/>
<organism evidence="3 4">
    <name type="scientific">Octopus vulgaris</name>
    <name type="common">Common octopus</name>
    <dbReference type="NCBI Taxonomy" id="6645"/>
    <lineage>
        <taxon>Eukaryota</taxon>
        <taxon>Metazoa</taxon>
        <taxon>Spiralia</taxon>
        <taxon>Lophotrochozoa</taxon>
        <taxon>Mollusca</taxon>
        <taxon>Cephalopoda</taxon>
        <taxon>Coleoidea</taxon>
        <taxon>Octopodiformes</taxon>
        <taxon>Octopoda</taxon>
        <taxon>Incirrata</taxon>
        <taxon>Octopodidae</taxon>
        <taxon>Octopus</taxon>
    </lineage>
</organism>
<evidence type="ECO:0000256" key="2">
    <source>
        <dbReference type="SAM" id="SignalP"/>
    </source>
</evidence>
<protein>
    <submittedName>
        <fullName evidence="3">Uncharacterized protein</fullName>
    </submittedName>
</protein>
<reference evidence="3" key="1">
    <citation type="submission" date="2023-08" db="EMBL/GenBank/DDBJ databases">
        <authorList>
            <person name="Alioto T."/>
            <person name="Alioto T."/>
            <person name="Gomez Garrido J."/>
        </authorList>
    </citation>
    <scope>NUCLEOTIDE SEQUENCE</scope>
</reference>